<dbReference type="OrthoDB" id="2873457at2"/>
<dbReference type="Proteomes" id="UP000181997">
    <property type="component" value="Unassembled WGS sequence"/>
</dbReference>
<feature type="transmembrane region" description="Helical" evidence="1">
    <location>
        <begin position="12"/>
        <end position="38"/>
    </location>
</feature>
<organism evidence="2 3">
    <name type="scientific">[Bacillus] enclensis</name>
    <dbReference type="NCBI Taxonomy" id="1402860"/>
    <lineage>
        <taxon>Bacteria</taxon>
        <taxon>Bacillati</taxon>
        <taxon>Bacillota</taxon>
        <taxon>Bacilli</taxon>
        <taxon>Bacillales</taxon>
        <taxon>Bacillaceae</taxon>
        <taxon>Rossellomorea</taxon>
    </lineage>
</organism>
<reference evidence="3" key="1">
    <citation type="submission" date="2016-08" db="EMBL/GenBank/DDBJ databases">
        <authorList>
            <person name="Varghese N."/>
            <person name="Submissions Spin"/>
        </authorList>
    </citation>
    <scope>NUCLEOTIDE SEQUENCE [LARGE SCALE GENOMIC DNA]</scope>
    <source>
        <strain evidence="3">SGD-1123</strain>
    </source>
</reference>
<dbReference type="AlphaFoldDB" id="A0A0V8H529"/>
<gene>
    <name evidence="2" type="ORF">GA0061094_4378</name>
</gene>
<keyword evidence="3" id="KW-1185">Reference proteome</keyword>
<protein>
    <recommendedName>
        <fullName evidence="4">Flp pilus-assembly TadE/G-like</fullName>
    </recommendedName>
</protein>
<proteinExistence type="predicted"/>
<sequence length="219" mass="24243">MNLIKNNRGHISILMIWLLLLTGLIIVFSVNIMGAFAVKQQASTASQQAALTATDIVYDYTLDGVKKYDETLIGIGKGLIEGKSIEKKIQDRKEEYVWNSDVSESKALRLSVNEVLIEEIPGNDKLKDAIKKEVNNAVNEIPGNVSSKLSSNSVSSSDYKVKLFDNDQRVVIEGTGKFNSVEADNFIGSFTKNIKQVSKGPRIPFIKELDFNNQIISSN</sequence>
<name>A0A0V8H529_9BACI</name>
<keyword evidence="1" id="KW-1133">Transmembrane helix</keyword>
<evidence type="ECO:0008006" key="4">
    <source>
        <dbReference type="Google" id="ProtNLM"/>
    </source>
</evidence>
<dbReference type="EMBL" id="FMAU01000012">
    <property type="protein sequence ID" value="SCC37062.1"/>
    <property type="molecule type" value="Genomic_DNA"/>
</dbReference>
<evidence type="ECO:0000256" key="1">
    <source>
        <dbReference type="SAM" id="Phobius"/>
    </source>
</evidence>
<dbReference type="RefSeq" id="WP_058300061.1">
    <property type="nucleotide sequence ID" value="NZ_FMAU01000012.1"/>
</dbReference>
<accession>A0A0V8H529</accession>
<evidence type="ECO:0000313" key="2">
    <source>
        <dbReference type="EMBL" id="SCC37062.1"/>
    </source>
</evidence>
<keyword evidence="1" id="KW-0472">Membrane</keyword>
<evidence type="ECO:0000313" key="3">
    <source>
        <dbReference type="Proteomes" id="UP000181997"/>
    </source>
</evidence>
<keyword evidence="1" id="KW-0812">Transmembrane</keyword>